<feature type="transmembrane region" description="Helical" evidence="1">
    <location>
        <begin position="159"/>
        <end position="175"/>
    </location>
</feature>
<keyword evidence="1" id="KW-0472">Membrane</keyword>
<protein>
    <submittedName>
        <fullName evidence="3">PEP-CTERM sorting domain-containing protein</fullName>
    </submittedName>
</protein>
<evidence type="ECO:0000313" key="4">
    <source>
        <dbReference type="Proteomes" id="UP000664344"/>
    </source>
</evidence>
<accession>A0ABS3BEB0</accession>
<evidence type="ECO:0000313" key="3">
    <source>
        <dbReference type="EMBL" id="MBN7769807.1"/>
    </source>
</evidence>
<keyword evidence="1" id="KW-1133">Transmembrane helix</keyword>
<gene>
    <name evidence="3" type="ORF">JYP53_07835</name>
</gene>
<keyword evidence="1" id="KW-0812">Transmembrane</keyword>
<dbReference type="EMBL" id="JAFKDB010000008">
    <property type="protein sequence ID" value="MBN7769807.1"/>
    <property type="molecule type" value="Genomic_DNA"/>
</dbReference>
<feature type="domain" description="Ice-binding protein C-terminal" evidence="2">
    <location>
        <begin position="155"/>
        <end position="177"/>
    </location>
</feature>
<name>A0ABS3BEB0_9GAMM</name>
<dbReference type="Pfam" id="PF07589">
    <property type="entry name" value="PEP-CTERM"/>
    <property type="match status" value="1"/>
</dbReference>
<sequence>MRIIFSAFLLVISGPAVALLVHYDYTYDYYDISDCSVSCSPDVNQGSGRLVVDNSTQSLTGFSLTSGDFDLLWSGQAQFYQTDGMSVPNGNLYSLAVGFGTPQYDVQFFLDLFYVPDGGSPVDFFENVGEDFNTLSSGSKVWNIHGVFEKVTVVSVPEPTSLVLLGMGLLVLIGSRKQLSRRLERSPNYA</sequence>
<dbReference type="InterPro" id="IPR013424">
    <property type="entry name" value="Ice-binding_C"/>
</dbReference>
<evidence type="ECO:0000259" key="2">
    <source>
        <dbReference type="Pfam" id="PF07589"/>
    </source>
</evidence>
<dbReference type="NCBIfam" id="TIGR02595">
    <property type="entry name" value="PEP_CTERM"/>
    <property type="match status" value="1"/>
</dbReference>
<reference evidence="3 4" key="1">
    <citation type="submission" date="2021-02" db="EMBL/GenBank/DDBJ databases">
        <title>PHA producing bacteria isolated from coastal sediment in Guangdong, Shenzhen.</title>
        <authorList>
            <person name="Zheng W."/>
            <person name="Yu S."/>
            <person name="Huang Y."/>
        </authorList>
    </citation>
    <scope>NUCLEOTIDE SEQUENCE [LARGE SCALE GENOMIC DNA]</scope>
    <source>
        <strain evidence="3 4">TN21-5</strain>
    </source>
</reference>
<dbReference type="Proteomes" id="UP000664344">
    <property type="component" value="Unassembled WGS sequence"/>
</dbReference>
<evidence type="ECO:0000256" key="1">
    <source>
        <dbReference type="SAM" id="Phobius"/>
    </source>
</evidence>
<organism evidence="3 4">
    <name type="scientific">Marinobacter daepoensis</name>
    <dbReference type="NCBI Taxonomy" id="262077"/>
    <lineage>
        <taxon>Bacteria</taxon>
        <taxon>Pseudomonadati</taxon>
        <taxon>Pseudomonadota</taxon>
        <taxon>Gammaproteobacteria</taxon>
        <taxon>Pseudomonadales</taxon>
        <taxon>Marinobacteraceae</taxon>
        <taxon>Marinobacter</taxon>
    </lineage>
</organism>
<keyword evidence="4" id="KW-1185">Reference proteome</keyword>
<proteinExistence type="predicted"/>
<comment type="caution">
    <text evidence="3">The sequence shown here is derived from an EMBL/GenBank/DDBJ whole genome shotgun (WGS) entry which is preliminary data.</text>
</comment>
<dbReference type="RefSeq" id="WP_206557195.1">
    <property type="nucleotide sequence ID" value="NZ_JAFKDB010000008.1"/>
</dbReference>